<dbReference type="RefSeq" id="WP_164143129.1">
    <property type="nucleotide sequence ID" value="NZ_JAAGMB010000798.1"/>
</dbReference>
<proteinExistence type="predicted"/>
<feature type="non-terminal residue" evidence="1">
    <location>
        <position position="1"/>
    </location>
</feature>
<reference evidence="1 2" key="1">
    <citation type="submission" date="2020-01" db="EMBL/GenBank/DDBJ databases">
        <title>Insect and environment-associated Actinomycetes.</title>
        <authorList>
            <person name="Currrie C."/>
            <person name="Chevrette M."/>
            <person name="Carlson C."/>
            <person name="Stubbendieck R."/>
            <person name="Wendt-Pienkowski E."/>
        </authorList>
    </citation>
    <scope>NUCLEOTIDE SEQUENCE [LARGE SCALE GENOMIC DNA]</scope>
    <source>
        <strain evidence="1 2">SID14172</strain>
    </source>
</reference>
<sequence length="212" mass="22951">RGPVTDAELDAIVEDNLDRHGGDGLRRLAEAAERRLAEAGRGGADAEQTARPTGLARAARALAEVHDAEQIPFYFDEDRPEHALALREAERARARAREAVRAVAPLPDPKDLWFFRAYSKRPGESAHEVNAALLSQEAPATANPLTLVVLHGHAPRPHQRTIRFAREQHGLPADADGTIDALARTLARTGLWNRAHGLPAPAVTVTGHGNRS</sequence>
<feature type="non-terminal residue" evidence="1">
    <location>
        <position position="212"/>
    </location>
</feature>
<gene>
    <name evidence="1" type="ORF">G3I46_34045</name>
</gene>
<evidence type="ECO:0000313" key="2">
    <source>
        <dbReference type="Proteomes" id="UP000469545"/>
    </source>
</evidence>
<dbReference type="AlphaFoldDB" id="A0A6N9UZ48"/>
<dbReference type="EMBL" id="JAAGMB010000798">
    <property type="protein sequence ID" value="NEB21460.1"/>
    <property type="molecule type" value="Genomic_DNA"/>
</dbReference>
<accession>A0A6N9UZ48</accession>
<evidence type="ECO:0000313" key="1">
    <source>
        <dbReference type="EMBL" id="NEB21460.1"/>
    </source>
</evidence>
<organism evidence="1 2">
    <name type="scientific">Streptomyces coelicoflavus</name>
    <dbReference type="NCBI Taxonomy" id="285562"/>
    <lineage>
        <taxon>Bacteria</taxon>
        <taxon>Bacillati</taxon>
        <taxon>Actinomycetota</taxon>
        <taxon>Actinomycetes</taxon>
        <taxon>Kitasatosporales</taxon>
        <taxon>Streptomycetaceae</taxon>
        <taxon>Streptomyces</taxon>
    </lineage>
</organism>
<comment type="caution">
    <text evidence="1">The sequence shown here is derived from an EMBL/GenBank/DDBJ whole genome shotgun (WGS) entry which is preliminary data.</text>
</comment>
<dbReference type="Proteomes" id="UP000469545">
    <property type="component" value="Unassembled WGS sequence"/>
</dbReference>
<name>A0A6N9UZ48_9ACTN</name>
<keyword evidence="2" id="KW-1185">Reference proteome</keyword>
<protein>
    <submittedName>
        <fullName evidence="1">Uncharacterized protein</fullName>
    </submittedName>
</protein>